<name>S9UM22_9TRYP</name>
<reference evidence="2 3" key="1">
    <citation type="journal article" date="2013" name="PLoS ONE">
        <title>Predicting the Proteins of Angomonas deanei, Strigomonas culicis and Their Respective Endosymbionts Reveals New Aspects of the Trypanosomatidae Family.</title>
        <authorList>
            <person name="Motta M.C."/>
            <person name="Martins A.C."/>
            <person name="de Souza S.S."/>
            <person name="Catta-Preta C.M."/>
            <person name="Silva R."/>
            <person name="Klein C.C."/>
            <person name="de Almeida L.G."/>
            <person name="de Lima Cunha O."/>
            <person name="Ciapina L.P."/>
            <person name="Brocchi M."/>
            <person name="Colabardini A.C."/>
            <person name="de Araujo Lima B."/>
            <person name="Machado C.R."/>
            <person name="de Almeida Soares C.M."/>
            <person name="Probst C.M."/>
            <person name="de Menezes C.B."/>
            <person name="Thompson C.E."/>
            <person name="Bartholomeu D.C."/>
            <person name="Gradia D.F."/>
            <person name="Pavoni D.P."/>
            <person name="Grisard E.C."/>
            <person name="Fantinatti-Garboggini F."/>
            <person name="Marchini F.K."/>
            <person name="Rodrigues-Luiz G.F."/>
            <person name="Wagner G."/>
            <person name="Goldman G.H."/>
            <person name="Fietto J.L."/>
            <person name="Elias M.C."/>
            <person name="Goldman M.H."/>
            <person name="Sagot M.F."/>
            <person name="Pereira M."/>
            <person name="Stoco P.H."/>
            <person name="de Mendonca-Neto R.P."/>
            <person name="Teixeira S.M."/>
            <person name="Maciel T.E."/>
            <person name="de Oliveira Mendes T.A."/>
            <person name="Urmenyi T.P."/>
            <person name="de Souza W."/>
            <person name="Schenkman S."/>
            <person name="de Vasconcelos A.T."/>
        </authorList>
    </citation>
    <scope>NUCLEOTIDE SEQUENCE [LARGE SCALE GENOMIC DNA]</scope>
</reference>
<proteinExistence type="predicted"/>
<gene>
    <name evidence="2" type="ORF">STCU_11795</name>
</gene>
<organism evidence="2 3">
    <name type="scientific">Strigomonas culicis</name>
    <dbReference type="NCBI Taxonomy" id="28005"/>
    <lineage>
        <taxon>Eukaryota</taxon>
        <taxon>Discoba</taxon>
        <taxon>Euglenozoa</taxon>
        <taxon>Kinetoplastea</taxon>
        <taxon>Metakinetoplastina</taxon>
        <taxon>Trypanosomatida</taxon>
        <taxon>Trypanosomatidae</taxon>
        <taxon>Strigomonadinae</taxon>
        <taxon>Strigomonas</taxon>
    </lineage>
</organism>
<protein>
    <submittedName>
        <fullName evidence="2">Uncharacterized protein</fullName>
    </submittedName>
</protein>
<dbReference type="AlphaFoldDB" id="S9UM22"/>
<dbReference type="Proteomes" id="UP000015354">
    <property type="component" value="Unassembled WGS sequence"/>
</dbReference>
<evidence type="ECO:0000313" key="3">
    <source>
        <dbReference type="Proteomes" id="UP000015354"/>
    </source>
</evidence>
<evidence type="ECO:0000256" key="1">
    <source>
        <dbReference type="SAM" id="MobiDB-lite"/>
    </source>
</evidence>
<feature type="region of interest" description="Disordered" evidence="1">
    <location>
        <begin position="1"/>
        <end position="27"/>
    </location>
</feature>
<sequence length="198" mass="22032">MPLPATLLVADKGHDADGEEAASDPKPATAEPFVEVCPLSITPYKDYYALCARHYRKRMRSLEKDAILRQLADDSGSRRPFLRYWREKEAAEDAAAAEAGADADQEREEEEEEEPAADGEGDKELQFDLTPAPDAEAAVDDDAEAPRRRRRRTGCRSCCRTTSSTWSACWRPCTAGCCRRRRAARTRAPSPSARAITR</sequence>
<accession>S9UM22</accession>
<comment type="caution">
    <text evidence="2">The sequence shown here is derived from an EMBL/GenBank/DDBJ whole genome shotgun (WGS) entry which is preliminary data.</text>
</comment>
<dbReference type="EMBL" id="ATMH01011792">
    <property type="protein sequence ID" value="EPY15746.1"/>
    <property type="molecule type" value="Genomic_DNA"/>
</dbReference>
<keyword evidence="3" id="KW-1185">Reference proteome</keyword>
<feature type="compositionally biased region" description="Acidic residues" evidence="1">
    <location>
        <begin position="101"/>
        <end position="119"/>
    </location>
</feature>
<evidence type="ECO:0000313" key="2">
    <source>
        <dbReference type="EMBL" id="EPY15746.1"/>
    </source>
</evidence>
<feature type="region of interest" description="Disordered" evidence="1">
    <location>
        <begin position="93"/>
        <end position="146"/>
    </location>
</feature>